<proteinExistence type="inferred from homology"/>
<dbReference type="CDD" id="cd00610">
    <property type="entry name" value="OAT_like"/>
    <property type="match status" value="1"/>
</dbReference>
<dbReference type="InterPro" id="IPR005814">
    <property type="entry name" value="Aminotrans_3"/>
</dbReference>
<comment type="similarity">
    <text evidence="2 4">Belongs to the class-III pyridoxal-phosphate-dependent aminotransferase family.</text>
</comment>
<keyword evidence="5" id="KW-0808">Transferase</keyword>
<name>A0ABW2B8T8_9RHOB</name>
<accession>A0ABW2B8T8</accession>
<dbReference type="PIRSF" id="PIRSF000521">
    <property type="entry name" value="Transaminase_4ab_Lys_Orn"/>
    <property type="match status" value="1"/>
</dbReference>
<dbReference type="PANTHER" id="PTHR45688">
    <property type="match status" value="1"/>
</dbReference>
<dbReference type="Pfam" id="PF00202">
    <property type="entry name" value="Aminotran_3"/>
    <property type="match status" value="1"/>
</dbReference>
<evidence type="ECO:0000256" key="2">
    <source>
        <dbReference type="ARBA" id="ARBA00008954"/>
    </source>
</evidence>
<dbReference type="Gene3D" id="3.90.1150.10">
    <property type="entry name" value="Aspartate Aminotransferase, domain 1"/>
    <property type="match status" value="1"/>
</dbReference>
<gene>
    <name evidence="5" type="ORF">ACFQFQ_24085</name>
</gene>
<evidence type="ECO:0000256" key="1">
    <source>
        <dbReference type="ARBA" id="ARBA00001933"/>
    </source>
</evidence>
<reference evidence="6" key="1">
    <citation type="journal article" date="2019" name="Int. J. Syst. Evol. Microbiol.">
        <title>The Global Catalogue of Microorganisms (GCM) 10K type strain sequencing project: providing services to taxonomists for standard genome sequencing and annotation.</title>
        <authorList>
            <consortium name="The Broad Institute Genomics Platform"/>
            <consortium name="The Broad Institute Genome Sequencing Center for Infectious Disease"/>
            <person name="Wu L."/>
            <person name="Ma J."/>
        </authorList>
    </citation>
    <scope>NUCLEOTIDE SEQUENCE [LARGE SCALE GENOMIC DNA]</scope>
    <source>
        <strain evidence="6">CCUG 66188</strain>
    </source>
</reference>
<sequence>MTRDLMPNRYRPGQSALSPREAALIARRDAVLGASYRLQYRQPVHFVRGEGMWLYDPDDRPYLDFYNNVPSLGHCNPEVNAAMAEQAGRISANTRYLEPQLVDYAERLVATFPTGIDRVVFTCTGSESNDLALRIARLYSGNEGVIVSDYAYHGTSAAVAAVSPNLGDAVVLSPNVRMVSLPGPAGVPEAQAAAFFEAQVRAAVEDLNRRGIGVAALLIDSIFSSDGVCVDPPGFIAGGVAAVREAGGLLIADEVQPGFGRTGSHMWGFERHKVVPDLVTLGKPMGNGFPIGAVVGQREPLDRFGNTARYSNTLLSNTVGIATANAVLTILQRDRIQQNALAMGQRLRAGLEKIAQQQPGIRAIRNAGLFFGVDMGGEDMAPHTQRAFALDVVNTLRDDGVLVSTTGENEDALKVRPPLICEAEHVDLFLAAVERALAKVADARNQGLK</sequence>
<dbReference type="InterPro" id="IPR015421">
    <property type="entry name" value="PyrdxlP-dep_Trfase_major"/>
</dbReference>
<evidence type="ECO:0000256" key="4">
    <source>
        <dbReference type="RuleBase" id="RU003560"/>
    </source>
</evidence>
<dbReference type="PANTHER" id="PTHR45688:SF13">
    <property type="entry name" value="ALANINE--GLYOXYLATE AMINOTRANSFERASE 2-LIKE"/>
    <property type="match status" value="1"/>
</dbReference>
<dbReference type="Gene3D" id="3.40.640.10">
    <property type="entry name" value="Type I PLP-dependent aspartate aminotransferase-like (Major domain)"/>
    <property type="match status" value="1"/>
</dbReference>
<keyword evidence="3 4" id="KW-0663">Pyridoxal phosphate</keyword>
<comment type="caution">
    <text evidence="5">The sequence shown here is derived from an EMBL/GenBank/DDBJ whole genome shotgun (WGS) entry which is preliminary data.</text>
</comment>
<keyword evidence="6" id="KW-1185">Reference proteome</keyword>
<comment type="cofactor">
    <cofactor evidence="1">
        <name>pyridoxal 5'-phosphate</name>
        <dbReference type="ChEBI" id="CHEBI:597326"/>
    </cofactor>
</comment>
<dbReference type="InterPro" id="IPR015422">
    <property type="entry name" value="PyrdxlP-dep_Trfase_small"/>
</dbReference>
<dbReference type="Proteomes" id="UP001596353">
    <property type="component" value="Unassembled WGS sequence"/>
</dbReference>
<dbReference type="GO" id="GO:0008483">
    <property type="term" value="F:transaminase activity"/>
    <property type="evidence" value="ECO:0007669"/>
    <property type="project" value="UniProtKB-KW"/>
</dbReference>
<dbReference type="InterPro" id="IPR015424">
    <property type="entry name" value="PyrdxlP-dep_Trfase"/>
</dbReference>
<keyword evidence="5" id="KW-0032">Aminotransferase</keyword>
<evidence type="ECO:0000256" key="3">
    <source>
        <dbReference type="ARBA" id="ARBA00022898"/>
    </source>
</evidence>
<dbReference type="PROSITE" id="PS00600">
    <property type="entry name" value="AA_TRANSFER_CLASS_3"/>
    <property type="match status" value="1"/>
</dbReference>
<protein>
    <submittedName>
        <fullName evidence="5">Aspartate aminotransferase family protein</fullName>
    </submittedName>
</protein>
<dbReference type="EMBL" id="JBHSWG010000003">
    <property type="protein sequence ID" value="MFC6761872.1"/>
    <property type="molecule type" value="Genomic_DNA"/>
</dbReference>
<dbReference type="SUPFAM" id="SSF53383">
    <property type="entry name" value="PLP-dependent transferases"/>
    <property type="match status" value="1"/>
</dbReference>
<organism evidence="5 6">
    <name type="scientific">Sulfitobacter porphyrae</name>
    <dbReference type="NCBI Taxonomy" id="1246864"/>
    <lineage>
        <taxon>Bacteria</taxon>
        <taxon>Pseudomonadati</taxon>
        <taxon>Pseudomonadota</taxon>
        <taxon>Alphaproteobacteria</taxon>
        <taxon>Rhodobacterales</taxon>
        <taxon>Roseobacteraceae</taxon>
        <taxon>Sulfitobacter</taxon>
    </lineage>
</organism>
<evidence type="ECO:0000313" key="5">
    <source>
        <dbReference type="EMBL" id="MFC6761872.1"/>
    </source>
</evidence>
<evidence type="ECO:0000313" key="6">
    <source>
        <dbReference type="Proteomes" id="UP001596353"/>
    </source>
</evidence>
<dbReference type="InterPro" id="IPR049704">
    <property type="entry name" value="Aminotrans_3_PPA_site"/>
</dbReference>